<feature type="compositionally biased region" description="Polar residues" evidence="8">
    <location>
        <begin position="183"/>
        <end position="201"/>
    </location>
</feature>
<evidence type="ECO:0000256" key="4">
    <source>
        <dbReference type="ARBA" id="ARBA00022737"/>
    </source>
</evidence>
<dbReference type="FunFam" id="2.30.30.190:FF:000001">
    <property type="entry name" value="Putative CAP-Gly domain-containing linker protein 1"/>
    <property type="match status" value="1"/>
</dbReference>
<keyword evidence="3" id="KW-0493">Microtubule</keyword>
<evidence type="ECO:0000256" key="3">
    <source>
        <dbReference type="ARBA" id="ARBA00022701"/>
    </source>
</evidence>
<dbReference type="PANTHER" id="PTHR18916:SF44">
    <property type="entry name" value="CAP-GLY DOMAIN-CONTAINING LINKER PROTEIN 1"/>
    <property type="match status" value="1"/>
</dbReference>
<dbReference type="PANTHER" id="PTHR18916">
    <property type="entry name" value="DYNACTIN 1-RELATED MICROTUBULE-BINDING"/>
    <property type="match status" value="1"/>
</dbReference>
<evidence type="ECO:0000256" key="2">
    <source>
        <dbReference type="ARBA" id="ARBA00022490"/>
    </source>
</evidence>
<feature type="region of interest" description="Disordered" evidence="8">
    <location>
        <begin position="302"/>
        <end position="337"/>
    </location>
</feature>
<dbReference type="Pfam" id="PF01302">
    <property type="entry name" value="CAP_GLY"/>
    <property type="match status" value="2"/>
</dbReference>
<dbReference type="InterPro" id="IPR032108">
    <property type="entry name" value="CLIP1_ZNF"/>
</dbReference>
<feature type="coiled-coil region" evidence="7">
    <location>
        <begin position="915"/>
        <end position="1187"/>
    </location>
</feature>
<dbReference type="GeneID" id="101567100"/>
<dbReference type="Gene3D" id="2.30.30.190">
    <property type="entry name" value="CAP Gly-rich-like domain"/>
    <property type="match status" value="2"/>
</dbReference>
<sequence length="1411" mass="158414">MSMLKPSGLKAPTKILKPGSTALKTPAAASSSVEKTVSSEKASSTPSSETQEEFVDDFRVGERVWVNGNKPGYIQFLGETQFAPGQWAGIVLDEPIGKNDGSVAGVRYFQCEPLKGIFTRPSKLTRKVQTEDEANGLQTAHASRAASPLSTSAASAAGSSLTAPSHVPHKSSQSTAKEPAATPQISNLTKTTSESISNLSEAGSIKKGERELKIGDRVLVGGTKAGVVRFLGETDFAKGEWCGVELDEPLGKNDGAVAGTRYFQCQPKYGLFAPVHKVTKIGFPSTTPAKAKAAAVRRVMATTPASLKRSPSASSLSSMSSVASSVSSKPSRTGLLTETSSRYARKISGTTALQEALKEKQQHIEQLLAERDLERAEVAKATSHVGEIEQELALARDGHDQHVLELEAKMDQLRTMVEAADREKVELLNQLEEEKRKVEDLQFRVEEESITKGDLEQRKYISEDPETTQTKLEHARIKELEQSLLFEKTKADKLQRELEDTRVATVSEKSRIMELEKDLALRVQEVTELRRRLESSKPAGDVDMSLSLLQEISSLQEKLKVTHTDHQREVTSLKEQCGSREESYQKEIKSLHSATEKLAKENESLRSKLDHANKENADVIALWKSKLQTAIGSHQQAMEALKVSFKGLGTETAELAELKTQIDKLKVDYQQEIENLQNKQDSERSAHAKEMETLRANLMGIIKDKESSLEAIKSKLDKVEDQHLVEMEDTLTKLQEAEIKVKELEILQAKCNDQTKVIDNFTSQLKATEEKLLDLDALRKASSEGKSEIEKLRQQLEAAEKQIKHLEIEKNAESGKASSITKELQGKELKLISLQDNLSEVSQVKEALEKELQILKEKFADASEEAVSVQRSMQDMEATIRERDEREEYLVKAKEKLESDIAEIMKMSGDNSSQLTKMNDELRLKERCVEELQSQLTKANENASALQRSIGEITLKAEQSQQEAARKHEEEKKVLEEKVLNLEKEMEMSHSRCQDLKARYEKVSSETNTKQEEILQNLQKTLLDTEEKLKAVQEENRGLMQELEELQIQANKAKEAQTAEDAMQIMEQMTKEKTETLASLEDTKQTNAKLQNELDTLKENNLKNVEELNKSKELLTVENKKMEEFRKEIETLKQAAAQKSQQLSALQEENVKLAEELGRSRDEVTSHQKLEEERSVLNNQLLEMKKRESEYTKEADEEKASLQKSISVTSALLTEKDAELEKLRNEVTVLRGENASAKSLHSVVQTLESDKVKLELKVKNLELQLKENRRQLSSSSGNTDTQAEEDERAQESQQMIDFLNSVIVDLQRKNQDLKMKVEMMSEAALNGNGDDLNSYDSDDQEKRAKKKPRLFCDICDCFDLHDTEDCPTQTQISEDPPHSTHHGSRSEERPYCEICEMFGHWATNCNDDETF</sequence>
<feature type="domain" description="CAP-Gly" evidence="9">
    <location>
        <begin position="232"/>
        <end position="274"/>
    </location>
</feature>
<feature type="compositionally biased region" description="Low complexity" evidence="8">
    <location>
        <begin position="142"/>
        <end position="165"/>
    </location>
</feature>
<feature type="compositionally biased region" description="Low complexity" evidence="8">
    <location>
        <begin position="302"/>
        <end position="332"/>
    </location>
</feature>
<evidence type="ECO:0000256" key="8">
    <source>
        <dbReference type="SAM" id="MobiDB-lite"/>
    </source>
</evidence>
<protein>
    <submittedName>
        <fullName evidence="11">CAP-Gly domain-containing linker protein 1 isoform X3</fullName>
    </submittedName>
</protein>
<dbReference type="InterPro" id="IPR000938">
    <property type="entry name" value="CAP-Gly_domain"/>
</dbReference>
<feature type="region of interest" description="Disordered" evidence="8">
    <location>
        <begin position="126"/>
        <end position="202"/>
    </location>
</feature>
<feature type="coiled-coil region" evidence="7">
    <location>
        <begin position="477"/>
        <end position="532"/>
    </location>
</feature>
<accession>A0A6P6EW84</accession>
<dbReference type="CTD" id="6249"/>
<evidence type="ECO:0000313" key="11">
    <source>
        <dbReference type="RefSeq" id="XP_023576367.1"/>
    </source>
</evidence>
<dbReference type="PROSITE" id="PS00845">
    <property type="entry name" value="CAP_GLY_1"/>
    <property type="match status" value="2"/>
</dbReference>
<organism evidence="10 11">
    <name type="scientific">Octodon degus</name>
    <name type="common">Degu</name>
    <name type="synonym">Sciurus degus</name>
    <dbReference type="NCBI Taxonomy" id="10160"/>
    <lineage>
        <taxon>Eukaryota</taxon>
        <taxon>Metazoa</taxon>
        <taxon>Chordata</taxon>
        <taxon>Craniata</taxon>
        <taxon>Vertebrata</taxon>
        <taxon>Euteleostomi</taxon>
        <taxon>Mammalia</taxon>
        <taxon>Eutheria</taxon>
        <taxon>Euarchontoglires</taxon>
        <taxon>Glires</taxon>
        <taxon>Rodentia</taxon>
        <taxon>Hystricomorpha</taxon>
        <taxon>Octodontidae</taxon>
        <taxon>Octodon</taxon>
    </lineage>
</organism>
<dbReference type="GO" id="GO:0031122">
    <property type="term" value="P:cytoplasmic microtubule organization"/>
    <property type="evidence" value="ECO:0007669"/>
    <property type="project" value="TreeGrafter"/>
</dbReference>
<dbReference type="Proteomes" id="UP000515203">
    <property type="component" value="Unplaced"/>
</dbReference>
<name>A0A6P6EW84_OCTDE</name>
<feature type="compositionally biased region" description="Polar residues" evidence="8">
    <location>
        <begin position="1271"/>
        <end position="1281"/>
    </location>
</feature>
<feature type="compositionally biased region" description="Low complexity" evidence="8">
    <location>
        <begin position="27"/>
        <end position="49"/>
    </location>
</feature>
<keyword evidence="5 7" id="KW-0175">Coiled coil</keyword>
<keyword evidence="10" id="KW-1185">Reference proteome</keyword>
<evidence type="ECO:0000313" key="10">
    <source>
        <dbReference type="Proteomes" id="UP000515203"/>
    </source>
</evidence>
<dbReference type="GO" id="GO:0005938">
    <property type="term" value="C:cell cortex"/>
    <property type="evidence" value="ECO:0007669"/>
    <property type="project" value="TreeGrafter"/>
</dbReference>
<dbReference type="InterPro" id="IPR036859">
    <property type="entry name" value="CAP-Gly_dom_sf"/>
</dbReference>
<dbReference type="FunFam" id="2.30.30.190:FF:000002">
    <property type="entry name" value="CAP-Gly domain containing linker protein 1"/>
    <property type="match status" value="1"/>
</dbReference>
<keyword evidence="6" id="KW-0206">Cytoskeleton</keyword>
<proteinExistence type="predicted"/>
<evidence type="ECO:0000256" key="5">
    <source>
        <dbReference type="ARBA" id="ARBA00023054"/>
    </source>
</evidence>
<feature type="coiled-coil region" evidence="7">
    <location>
        <begin position="403"/>
        <end position="451"/>
    </location>
</feature>
<dbReference type="SUPFAM" id="SSF74924">
    <property type="entry name" value="Cap-Gly domain"/>
    <property type="match status" value="2"/>
</dbReference>
<feature type="coiled-coil region" evidence="7">
    <location>
        <begin position="648"/>
        <end position="865"/>
    </location>
</feature>
<evidence type="ECO:0000256" key="7">
    <source>
        <dbReference type="SAM" id="Coils"/>
    </source>
</evidence>
<feature type="coiled-coil region" evidence="7">
    <location>
        <begin position="350"/>
        <end position="377"/>
    </location>
</feature>
<dbReference type="GO" id="GO:0031116">
    <property type="term" value="P:positive regulation of microtubule polymerization"/>
    <property type="evidence" value="ECO:0007669"/>
    <property type="project" value="TreeGrafter"/>
</dbReference>
<dbReference type="SMART" id="SM01052">
    <property type="entry name" value="CAP_GLY"/>
    <property type="match status" value="2"/>
</dbReference>
<feature type="domain" description="CAP-Gly" evidence="9">
    <location>
        <begin position="78"/>
        <end position="120"/>
    </location>
</feature>
<gene>
    <name evidence="11" type="primary">Clip1</name>
</gene>
<dbReference type="GO" id="GO:0051010">
    <property type="term" value="F:microtubule plus-end binding"/>
    <property type="evidence" value="ECO:0007669"/>
    <property type="project" value="TreeGrafter"/>
</dbReference>
<keyword evidence="4" id="KW-0677">Repeat</keyword>
<dbReference type="GO" id="GO:0005634">
    <property type="term" value="C:nucleus"/>
    <property type="evidence" value="ECO:0007669"/>
    <property type="project" value="TreeGrafter"/>
</dbReference>
<feature type="region of interest" description="Disordered" evidence="8">
    <location>
        <begin position="1367"/>
        <end position="1386"/>
    </location>
</feature>
<keyword evidence="2" id="KW-0963">Cytoplasm</keyword>
<comment type="subcellular location">
    <subcellularLocation>
        <location evidence="1">Cytoplasm</location>
        <location evidence="1">Cytoskeleton</location>
    </subcellularLocation>
</comment>
<dbReference type="Gene3D" id="1.20.5.1160">
    <property type="entry name" value="Vasodilator-stimulated phosphoprotein"/>
    <property type="match status" value="1"/>
</dbReference>
<reference evidence="11" key="1">
    <citation type="submission" date="2025-08" db="UniProtKB">
        <authorList>
            <consortium name="RefSeq"/>
        </authorList>
    </citation>
    <scope>IDENTIFICATION</scope>
</reference>
<dbReference type="GO" id="GO:0035371">
    <property type="term" value="C:microtubule plus-end"/>
    <property type="evidence" value="ECO:0007669"/>
    <property type="project" value="TreeGrafter"/>
</dbReference>
<evidence type="ECO:0000256" key="6">
    <source>
        <dbReference type="ARBA" id="ARBA00023212"/>
    </source>
</evidence>
<feature type="region of interest" description="Disordered" evidence="8">
    <location>
        <begin position="1"/>
        <end position="54"/>
    </location>
</feature>
<evidence type="ECO:0000259" key="9">
    <source>
        <dbReference type="PROSITE" id="PS50245"/>
    </source>
</evidence>
<dbReference type="RefSeq" id="XP_023576367.1">
    <property type="nucleotide sequence ID" value="XM_023720599.1"/>
</dbReference>
<feature type="region of interest" description="Disordered" evidence="8">
    <location>
        <begin position="1268"/>
        <end position="1292"/>
    </location>
</feature>
<dbReference type="PROSITE" id="PS50245">
    <property type="entry name" value="CAP_GLY_2"/>
    <property type="match status" value="2"/>
</dbReference>
<dbReference type="Pfam" id="PF16641">
    <property type="entry name" value="CLIP1_ZNF"/>
    <property type="match status" value="2"/>
</dbReference>
<evidence type="ECO:0000256" key="1">
    <source>
        <dbReference type="ARBA" id="ARBA00004245"/>
    </source>
</evidence>